<proteinExistence type="predicted"/>
<evidence type="ECO:0000313" key="1">
    <source>
        <dbReference type="Ensembl" id="ENSCCEP00000027402.1"/>
    </source>
</evidence>
<dbReference type="AlphaFoldDB" id="A0A8C0ZKG5"/>
<sequence>MYLISPFSVTLPCREAQAIGFRSFLPLIKIVWNCDSVLCTVSLSQADSAHPPLPASGITSPFITSFISEVTLQHLFEFLLL</sequence>
<dbReference type="Ensembl" id="ENSCCET00000040621.1">
    <property type="protein sequence ID" value="ENSCCEP00000027402.1"/>
    <property type="gene ID" value="ENSCCEG00000023927.1"/>
</dbReference>
<organism evidence="1 2">
    <name type="scientific">Cyanistes caeruleus</name>
    <name type="common">Eurasian blue tit</name>
    <name type="synonym">Parus caeruleus</name>
    <dbReference type="NCBI Taxonomy" id="156563"/>
    <lineage>
        <taxon>Eukaryota</taxon>
        <taxon>Metazoa</taxon>
        <taxon>Chordata</taxon>
        <taxon>Craniata</taxon>
        <taxon>Vertebrata</taxon>
        <taxon>Euteleostomi</taxon>
        <taxon>Archelosauria</taxon>
        <taxon>Archosauria</taxon>
        <taxon>Dinosauria</taxon>
        <taxon>Saurischia</taxon>
        <taxon>Theropoda</taxon>
        <taxon>Coelurosauria</taxon>
        <taxon>Aves</taxon>
        <taxon>Neognathae</taxon>
        <taxon>Neoaves</taxon>
        <taxon>Telluraves</taxon>
        <taxon>Australaves</taxon>
        <taxon>Passeriformes</taxon>
        <taxon>Paridae</taxon>
        <taxon>Cyanistes</taxon>
    </lineage>
</organism>
<reference evidence="1" key="2">
    <citation type="submission" date="2025-09" db="UniProtKB">
        <authorList>
            <consortium name="Ensembl"/>
        </authorList>
    </citation>
    <scope>IDENTIFICATION</scope>
</reference>
<keyword evidence="2" id="KW-1185">Reference proteome</keyword>
<name>A0A8C0ZKG5_CYACU</name>
<protein>
    <submittedName>
        <fullName evidence="1">Uncharacterized protein</fullName>
    </submittedName>
</protein>
<dbReference type="Proteomes" id="UP000694410">
    <property type="component" value="Unplaced"/>
</dbReference>
<accession>A0A8C0ZKG5</accession>
<evidence type="ECO:0000313" key="2">
    <source>
        <dbReference type="Proteomes" id="UP000694410"/>
    </source>
</evidence>
<reference evidence="1" key="1">
    <citation type="submission" date="2025-08" db="UniProtKB">
        <authorList>
            <consortium name="Ensembl"/>
        </authorList>
    </citation>
    <scope>IDENTIFICATION</scope>
</reference>